<protein>
    <submittedName>
        <fullName evidence="2">Uncharacterized protein</fullName>
    </submittedName>
</protein>
<feature type="region of interest" description="Disordered" evidence="1">
    <location>
        <begin position="1"/>
        <end position="43"/>
    </location>
</feature>
<keyword evidence="3" id="KW-1185">Reference proteome</keyword>
<evidence type="ECO:0000256" key="1">
    <source>
        <dbReference type="SAM" id="MobiDB-lite"/>
    </source>
</evidence>
<reference evidence="2 3" key="1">
    <citation type="submission" date="2020-07" db="EMBL/GenBank/DDBJ databases">
        <title>Sequencing the genomes of 1000 actinobacteria strains.</title>
        <authorList>
            <person name="Klenk H.-P."/>
        </authorList>
    </citation>
    <scope>NUCLEOTIDE SEQUENCE [LARGE SCALE GENOMIC DNA]</scope>
    <source>
        <strain evidence="2 3">DSM 44065</strain>
    </source>
</reference>
<proteinExistence type="predicted"/>
<dbReference type="EMBL" id="JACCFJ010000001">
    <property type="protein sequence ID" value="NYI84280.1"/>
    <property type="molecule type" value="Genomic_DNA"/>
</dbReference>
<evidence type="ECO:0000313" key="3">
    <source>
        <dbReference type="Proteomes" id="UP000587002"/>
    </source>
</evidence>
<name>A0A853ARR1_9PSEU</name>
<dbReference type="AlphaFoldDB" id="A0A853ARR1"/>
<sequence length="182" mass="19060">MDVVVDGEAVLGEEAQDGEQLLGDVGDRDDQQRPGDVDAPGVVPLHGGLFRRQVQPCGREPAQPLPVPLDHQLGRDLLDGRVHQCSGVTGGEGVHARVVGAEQFGGVHSRGGGEGVAGGRAGAVRHVGRVARVPGDRVVPPRGPADGAQHEHPLQLAERVRFVRRAVGQWPVRDLVAQGEAA</sequence>
<organism evidence="2 3">
    <name type="scientific">Saccharopolyspora hordei</name>
    <dbReference type="NCBI Taxonomy" id="1838"/>
    <lineage>
        <taxon>Bacteria</taxon>
        <taxon>Bacillati</taxon>
        <taxon>Actinomycetota</taxon>
        <taxon>Actinomycetes</taxon>
        <taxon>Pseudonocardiales</taxon>
        <taxon>Pseudonocardiaceae</taxon>
        <taxon>Saccharopolyspora</taxon>
    </lineage>
</organism>
<feature type="compositionally biased region" description="Basic and acidic residues" evidence="1">
    <location>
        <begin position="25"/>
        <end position="36"/>
    </location>
</feature>
<evidence type="ECO:0000313" key="2">
    <source>
        <dbReference type="EMBL" id="NYI84280.1"/>
    </source>
</evidence>
<dbReference type="Proteomes" id="UP000587002">
    <property type="component" value="Unassembled WGS sequence"/>
</dbReference>
<comment type="caution">
    <text evidence="2">The sequence shown here is derived from an EMBL/GenBank/DDBJ whole genome shotgun (WGS) entry which is preliminary data.</text>
</comment>
<accession>A0A853ARR1</accession>
<gene>
    <name evidence="2" type="ORF">HNR68_002910</name>
</gene>